<dbReference type="AlphaFoldDB" id="A0A494TIL8"/>
<keyword evidence="4" id="KW-1185">Reference proteome</keyword>
<dbReference type="Proteomes" id="UP000276254">
    <property type="component" value="Chromosome"/>
</dbReference>
<proteinExistence type="predicted"/>
<dbReference type="InterPro" id="IPR046789">
    <property type="entry name" value="HTH_62"/>
</dbReference>
<dbReference type="KEGG" id="spha:D3Y57_17180"/>
<evidence type="ECO:0000259" key="2">
    <source>
        <dbReference type="Pfam" id="PF20552"/>
    </source>
</evidence>
<feature type="compositionally biased region" description="Polar residues" evidence="1">
    <location>
        <begin position="1"/>
        <end position="10"/>
    </location>
</feature>
<gene>
    <name evidence="3" type="ORF">D3Y57_17180</name>
</gene>
<protein>
    <recommendedName>
        <fullName evidence="2">Recombinase-like domain-containing protein</fullName>
    </recommendedName>
</protein>
<sequence>MGKRPSNPNGADSLRRAGKGSEAGIAALKARADTHTSRLRPVIARLRAEGITTLPKLADALNAQGILTPSNARWHPSSVRNLLLRLTT</sequence>
<evidence type="ECO:0000256" key="1">
    <source>
        <dbReference type="SAM" id="MobiDB-lite"/>
    </source>
</evidence>
<feature type="domain" description="Recombinase-like" evidence="2">
    <location>
        <begin position="37"/>
        <end position="86"/>
    </location>
</feature>
<feature type="region of interest" description="Disordered" evidence="1">
    <location>
        <begin position="1"/>
        <end position="22"/>
    </location>
</feature>
<accession>A0A494TIL8</accession>
<dbReference type="Pfam" id="PF20552">
    <property type="entry name" value="HTH_62"/>
    <property type="match status" value="1"/>
</dbReference>
<dbReference type="RefSeq" id="WP_121154552.1">
    <property type="nucleotide sequence ID" value="NZ_CP032829.1"/>
</dbReference>
<dbReference type="EMBL" id="CP032829">
    <property type="protein sequence ID" value="AYJ87344.1"/>
    <property type="molecule type" value="Genomic_DNA"/>
</dbReference>
<evidence type="ECO:0000313" key="4">
    <source>
        <dbReference type="Proteomes" id="UP000276254"/>
    </source>
</evidence>
<reference evidence="3 4" key="1">
    <citation type="submission" date="2018-09" db="EMBL/GenBank/DDBJ databases">
        <title>Sphingomonas peninsula sp. nov., isolated from fildes peninsula, Antarctic soil.</title>
        <authorList>
            <person name="Yingchao G."/>
        </authorList>
    </citation>
    <scope>NUCLEOTIDE SEQUENCE [LARGE SCALE GENOMIC DNA]</scope>
    <source>
        <strain evidence="3 4">YZ-8</strain>
    </source>
</reference>
<organism evidence="3 4">
    <name type="scientific">Sphingomonas paeninsulae</name>
    <dbReference type="NCBI Taxonomy" id="2319844"/>
    <lineage>
        <taxon>Bacteria</taxon>
        <taxon>Pseudomonadati</taxon>
        <taxon>Pseudomonadota</taxon>
        <taxon>Alphaproteobacteria</taxon>
        <taxon>Sphingomonadales</taxon>
        <taxon>Sphingomonadaceae</taxon>
        <taxon>Sphingomonas</taxon>
    </lineage>
</organism>
<name>A0A494TIL8_SPHPE</name>
<evidence type="ECO:0000313" key="3">
    <source>
        <dbReference type="EMBL" id="AYJ87344.1"/>
    </source>
</evidence>